<dbReference type="AlphaFoldDB" id="A0A3C1KIV9"/>
<gene>
    <name evidence="2" type="ORF">DCP75_01390</name>
</gene>
<feature type="transmembrane region" description="Helical" evidence="1">
    <location>
        <begin position="254"/>
        <end position="273"/>
    </location>
</feature>
<evidence type="ECO:0000313" key="2">
    <source>
        <dbReference type="EMBL" id="HAN26388.1"/>
    </source>
</evidence>
<name>A0A3C1KIV9_9GAMM</name>
<dbReference type="InterPro" id="IPR022604">
    <property type="entry name" value="DUF2955"/>
</dbReference>
<feature type="transmembrane region" description="Helical" evidence="1">
    <location>
        <begin position="310"/>
        <end position="331"/>
    </location>
</feature>
<keyword evidence="1" id="KW-0812">Transmembrane</keyword>
<feature type="non-terminal residue" evidence="2">
    <location>
        <position position="351"/>
    </location>
</feature>
<evidence type="ECO:0008006" key="4">
    <source>
        <dbReference type="Google" id="ProtNLM"/>
    </source>
</evidence>
<feature type="transmembrane region" description="Helical" evidence="1">
    <location>
        <begin position="186"/>
        <end position="206"/>
    </location>
</feature>
<comment type="caution">
    <text evidence="2">The sequence shown here is derived from an EMBL/GenBank/DDBJ whole genome shotgun (WGS) entry which is preliminary data.</text>
</comment>
<keyword evidence="1" id="KW-1133">Transmembrane helix</keyword>
<feature type="transmembrane region" description="Helical" evidence="1">
    <location>
        <begin position="15"/>
        <end position="39"/>
    </location>
</feature>
<keyword evidence="1" id="KW-0472">Membrane</keyword>
<accession>A0A3C1KIV9</accession>
<protein>
    <recommendedName>
        <fullName evidence="4">DUF2955 domain-containing protein</fullName>
    </recommendedName>
</protein>
<dbReference type="STRING" id="1121937.GCA_000423125_02749"/>
<feature type="transmembrane region" description="Helical" evidence="1">
    <location>
        <begin position="134"/>
        <end position="154"/>
    </location>
</feature>
<proteinExistence type="predicted"/>
<dbReference type="Pfam" id="PF11168">
    <property type="entry name" value="DUF2955"/>
    <property type="match status" value="1"/>
</dbReference>
<feature type="transmembrane region" description="Helical" evidence="1">
    <location>
        <begin position="59"/>
        <end position="80"/>
    </location>
</feature>
<reference evidence="2 3" key="1">
    <citation type="journal article" date="2018" name="Nat. Biotechnol.">
        <title>A standardized bacterial taxonomy based on genome phylogeny substantially revises the tree of life.</title>
        <authorList>
            <person name="Parks D.H."/>
            <person name="Chuvochina M."/>
            <person name="Waite D.W."/>
            <person name="Rinke C."/>
            <person name="Skarshewski A."/>
            <person name="Chaumeil P.A."/>
            <person name="Hugenholtz P."/>
        </authorList>
    </citation>
    <scope>NUCLEOTIDE SEQUENCE [LARGE SCALE GENOMIC DNA]</scope>
    <source>
        <strain evidence="2">UBA9158</strain>
    </source>
</reference>
<dbReference type="Proteomes" id="UP000259273">
    <property type="component" value="Unassembled WGS sequence"/>
</dbReference>
<evidence type="ECO:0000256" key="1">
    <source>
        <dbReference type="SAM" id="Phobius"/>
    </source>
</evidence>
<feature type="transmembrane region" description="Helical" evidence="1">
    <location>
        <begin position="227"/>
        <end position="248"/>
    </location>
</feature>
<organism evidence="2 3">
    <name type="scientific">Haliea salexigens</name>
    <dbReference type="NCBI Taxonomy" id="287487"/>
    <lineage>
        <taxon>Bacteria</taxon>
        <taxon>Pseudomonadati</taxon>
        <taxon>Pseudomonadota</taxon>
        <taxon>Gammaproteobacteria</taxon>
        <taxon>Cellvibrionales</taxon>
        <taxon>Halieaceae</taxon>
        <taxon>Haliea</taxon>
    </lineage>
</organism>
<dbReference type="EMBL" id="DMND01000025">
    <property type="protein sequence ID" value="HAN26388.1"/>
    <property type="molecule type" value="Genomic_DNA"/>
</dbReference>
<sequence length="351" mass="36778">MTQVRRLPIAARRSFRLAAGVGIALALGYGLGMPLPYIAPLFAVLLGAKPAPPPGPRQLLMLITLVVVTLGLGVLLGPLLQYAPLSALLLITAGLFASSQMALERGQETPATLLALGLTVIPATSALSQALASAVITALAAGIAIAVVAHWIAYPLFPEDHGTPAVVPEPSSAPQARWLSLRATLIVMPAFLLTLTNPALYLPVTVKSILLGREATNTALRTAGRELIGSTALGGVCAVLVWCCLQLAPNLWFFTGWMVIVSLVLAAGIYGALPTRLPPTFWINTLTTLIILLGAAVQDSAQGNDVFRAFAVRMALFLAVTAYAVLAMSSLEKARGAIARRRPHSPLRKGV</sequence>
<evidence type="ECO:0000313" key="3">
    <source>
        <dbReference type="Proteomes" id="UP000259273"/>
    </source>
</evidence>
<feature type="transmembrane region" description="Helical" evidence="1">
    <location>
        <begin position="280"/>
        <end position="298"/>
    </location>
</feature>